<proteinExistence type="predicted"/>
<dbReference type="AlphaFoldDB" id="A0A5B7F4B2"/>
<comment type="caution">
    <text evidence="2">The sequence shown here is derived from an EMBL/GenBank/DDBJ whole genome shotgun (WGS) entry which is preliminary data.</text>
</comment>
<name>A0A5B7F4B2_PORTR</name>
<feature type="region of interest" description="Disordered" evidence="1">
    <location>
        <begin position="27"/>
        <end position="60"/>
    </location>
</feature>
<protein>
    <submittedName>
        <fullName evidence="2">Uncharacterized protein</fullName>
    </submittedName>
</protein>
<evidence type="ECO:0000256" key="1">
    <source>
        <dbReference type="SAM" id="MobiDB-lite"/>
    </source>
</evidence>
<organism evidence="2 3">
    <name type="scientific">Portunus trituberculatus</name>
    <name type="common">Swimming crab</name>
    <name type="synonym">Neptunus trituberculatus</name>
    <dbReference type="NCBI Taxonomy" id="210409"/>
    <lineage>
        <taxon>Eukaryota</taxon>
        <taxon>Metazoa</taxon>
        <taxon>Ecdysozoa</taxon>
        <taxon>Arthropoda</taxon>
        <taxon>Crustacea</taxon>
        <taxon>Multicrustacea</taxon>
        <taxon>Malacostraca</taxon>
        <taxon>Eumalacostraca</taxon>
        <taxon>Eucarida</taxon>
        <taxon>Decapoda</taxon>
        <taxon>Pleocyemata</taxon>
        <taxon>Brachyura</taxon>
        <taxon>Eubrachyura</taxon>
        <taxon>Portunoidea</taxon>
        <taxon>Portunidae</taxon>
        <taxon>Portuninae</taxon>
        <taxon>Portunus</taxon>
    </lineage>
</organism>
<evidence type="ECO:0000313" key="2">
    <source>
        <dbReference type="EMBL" id="MPC40089.1"/>
    </source>
</evidence>
<dbReference type="Proteomes" id="UP000324222">
    <property type="component" value="Unassembled WGS sequence"/>
</dbReference>
<sequence>MVVVGTNILTAVGMLAKLRGRDAGIIETLDDDDDGDCDGDGDDDDDDDNSDDVDSVADRL</sequence>
<feature type="compositionally biased region" description="Acidic residues" evidence="1">
    <location>
        <begin position="28"/>
        <end position="60"/>
    </location>
</feature>
<dbReference type="EMBL" id="VSRR010004575">
    <property type="protein sequence ID" value="MPC40089.1"/>
    <property type="molecule type" value="Genomic_DNA"/>
</dbReference>
<keyword evidence="3" id="KW-1185">Reference proteome</keyword>
<accession>A0A5B7F4B2</accession>
<gene>
    <name evidence="2" type="ORF">E2C01_033641</name>
</gene>
<reference evidence="2 3" key="1">
    <citation type="submission" date="2019-05" db="EMBL/GenBank/DDBJ databases">
        <title>Another draft genome of Portunus trituberculatus and its Hox gene families provides insights of decapod evolution.</title>
        <authorList>
            <person name="Jeong J.-H."/>
            <person name="Song I."/>
            <person name="Kim S."/>
            <person name="Choi T."/>
            <person name="Kim D."/>
            <person name="Ryu S."/>
            <person name="Kim W."/>
        </authorList>
    </citation>
    <scope>NUCLEOTIDE SEQUENCE [LARGE SCALE GENOMIC DNA]</scope>
    <source>
        <tissue evidence="2">Muscle</tissue>
    </source>
</reference>
<evidence type="ECO:0000313" key="3">
    <source>
        <dbReference type="Proteomes" id="UP000324222"/>
    </source>
</evidence>